<comment type="caution">
    <text evidence="6">Lacks conserved residue(s) required for the propagation of feature annotation.</text>
</comment>
<evidence type="ECO:0000256" key="7">
    <source>
        <dbReference type="RuleBase" id="RU003313"/>
    </source>
</evidence>
<feature type="domain" description="TrmE-type G" evidence="8">
    <location>
        <begin position="219"/>
        <end position="367"/>
    </location>
</feature>
<dbReference type="InterPro" id="IPR027266">
    <property type="entry name" value="TrmE/GcvT-like"/>
</dbReference>
<dbReference type="PANTHER" id="PTHR42714:SF2">
    <property type="entry name" value="TRNA MODIFICATION GTPASE GTPBP3, MITOCHONDRIAL"/>
    <property type="match status" value="1"/>
</dbReference>
<dbReference type="NCBIfam" id="TIGR00231">
    <property type="entry name" value="small_GTP"/>
    <property type="match status" value="1"/>
</dbReference>
<comment type="function">
    <text evidence="6">Exhibits a very high intrinsic GTPase hydrolysis rate. Involved in the addition of a carboxymethylaminomethyl (cmnm) group at the wobble position (U34) of certain tRNAs, forming tRNA-cmnm(5)s(2)U34.</text>
</comment>
<evidence type="ECO:0000256" key="1">
    <source>
        <dbReference type="ARBA" id="ARBA00011043"/>
    </source>
</evidence>
<accession>A0ABX5NSE5</accession>
<feature type="binding site" evidence="6">
    <location>
        <position position="443"/>
    </location>
    <ligand>
        <name>(6S)-5-formyl-5,6,7,8-tetrahydrofolate</name>
        <dbReference type="ChEBI" id="CHEBI:57457"/>
    </ligand>
</feature>
<comment type="subunit">
    <text evidence="6">Homodimer. Heterotetramer of two MnmE and two MnmG subunits.</text>
</comment>
<comment type="subcellular location">
    <subcellularLocation>
        <location evidence="6">Cytoplasm</location>
    </subcellularLocation>
</comment>
<dbReference type="Proteomes" id="UP000247536">
    <property type="component" value="Unassembled WGS sequence"/>
</dbReference>
<keyword evidence="6" id="KW-0479">Metal-binding</keyword>
<dbReference type="InterPro" id="IPR018948">
    <property type="entry name" value="GTP-bd_TrmE_N"/>
</dbReference>
<evidence type="ECO:0000256" key="6">
    <source>
        <dbReference type="HAMAP-Rule" id="MF_00379"/>
    </source>
</evidence>
<feature type="binding site" evidence="6">
    <location>
        <position position="254"/>
    </location>
    <ligand>
        <name>Mg(2+)</name>
        <dbReference type="ChEBI" id="CHEBI:18420"/>
    </ligand>
</feature>
<feature type="binding site" evidence="6">
    <location>
        <position position="250"/>
    </location>
    <ligand>
        <name>K(+)</name>
        <dbReference type="ChEBI" id="CHEBI:29103"/>
    </ligand>
</feature>
<evidence type="ECO:0000256" key="3">
    <source>
        <dbReference type="ARBA" id="ARBA00022741"/>
    </source>
</evidence>
<dbReference type="Gene3D" id="1.20.120.430">
    <property type="entry name" value="tRNA modification GTPase MnmE domain 2"/>
    <property type="match status" value="1"/>
</dbReference>
<dbReference type="EC" id="3.6.-.-" evidence="6"/>
<reference evidence="9 10" key="1">
    <citation type="submission" date="2018-06" db="EMBL/GenBank/DDBJ databases">
        <title>Rhizobium wuzhouense sp. nov., isolated from roots of Oryza officinalis.</title>
        <authorList>
            <person name="Yuan T."/>
        </authorList>
    </citation>
    <scope>NUCLEOTIDE SEQUENCE [LARGE SCALE GENOMIC DNA]</scope>
    <source>
        <strain evidence="9 10">W44</strain>
    </source>
</reference>
<dbReference type="EMBL" id="QJRY01000003">
    <property type="protein sequence ID" value="PYB74253.1"/>
    <property type="molecule type" value="Genomic_DNA"/>
</dbReference>
<keyword evidence="2 6" id="KW-0819">tRNA processing</keyword>
<feature type="binding site" evidence="6">
    <location>
        <position position="233"/>
    </location>
    <ligand>
        <name>Mg(2+)</name>
        <dbReference type="ChEBI" id="CHEBI:18420"/>
    </ligand>
</feature>
<proteinExistence type="inferred from homology"/>
<comment type="caution">
    <text evidence="9">The sequence shown here is derived from an EMBL/GenBank/DDBJ whole genome shotgun (WGS) entry which is preliminary data.</text>
</comment>
<keyword evidence="6" id="KW-0963">Cytoplasm</keyword>
<keyword evidence="3 6" id="KW-0547">Nucleotide-binding</keyword>
<comment type="cofactor">
    <cofactor evidence="6">
        <name>K(+)</name>
        <dbReference type="ChEBI" id="CHEBI:29103"/>
    </cofactor>
    <text evidence="6">Binds 1 potassium ion per subunit.</text>
</comment>
<feature type="binding site" evidence="6">
    <location>
        <position position="122"/>
    </location>
    <ligand>
        <name>(6S)-5-formyl-5,6,7,8-tetrahydrofolate</name>
        <dbReference type="ChEBI" id="CHEBI:57457"/>
    </ligand>
</feature>
<feature type="binding site" evidence="6">
    <location>
        <begin position="229"/>
        <end position="234"/>
    </location>
    <ligand>
        <name>GTP</name>
        <dbReference type="ChEBI" id="CHEBI:37565"/>
    </ligand>
</feature>
<dbReference type="Pfam" id="PF12631">
    <property type="entry name" value="MnmE_helical"/>
    <property type="match status" value="1"/>
</dbReference>
<evidence type="ECO:0000256" key="2">
    <source>
        <dbReference type="ARBA" id="ARBA00022694"/>
    </source>
</evidence>
<dbReference type="SUPFAM" id="SSF116878">
    <property type="entry name" value="TrmE connector domain"/>
    <property type="match status" value="1"/>
</dbReference>
<dbReference type="Pfam" id="PF01926">
    <property type="entry name" value="MMR_HSR1"/>
    <property type="match status" value="1"/>
</dbReference>
<gene>
    <name evidence="6" type="primary">mnmE</name>
    <name evidence="6" type="synonym">trmE</name>
    <name evidence="9" type="ORF">DMY87_11255</name>
</gene>
<protein>
    <recommendedName>
        <fullName evidence="6">tRNA modification GTPase MnmE</fullName>
        <ecNumber evidence="6">3.6.-.-</ecNumber>
    </recommendedName>
</protein>
<dbReference type="HAMAP" id="MF_00379">
    <property type="entry name" value="GTPase_MnmE"/>
    <property type="match status" value="1"/>
</dbReference>
<dbReference type="InterPro" id="IPR027368">
    <property type="entry name" value="MnmE_dom2"/>
</dbReference>
<feature type="binding site" evidence="6">
    <location>
        <position position="253"/>
    </location>
    <ligand>
        <name>K(+)</name>
        <dbReference type="ChEBI" id="CHEBI:29103"/>
    </ligand>
</feature>
<keyword evidence="6" id="KW-0460">Magnesium</keyword>
<dbReference type="NCBIfam" id="TIGR00450">
    <property type="entry name" value="mnmE_trmE_thdF"/>
    <property type="match status" value="1"/>
</dbReference>
<dbReference type="PROSITE" id="PS51709">
    <property type="entry name" value="G_TRME"/>
    <property type="match status" value="1"/>
</dbReference>
<feature type="binding site" evidence="6">
    <location>
        <begin position="273"/>
        <end position="276"/>
    </location>
    <ligand>
        <name>GTP</name>
        <dbReference type="ChEBI" id="CHEBI:37565"/>
    </ligand>
</feature>
<keyword evidence="4 6" id="KW-0630">Potassium</keyword>
<dbReference type="InterPro" id="IPR025867">
    <property type="entry name" value="MnmE_helical"/>
</dbReference>
<dbReference type="InterPro" id="IPR006073">
    <property type="entry name" value="GTP-bd"/>
</dbReference>
<dbReference type="NCBIfam" id="NF003661">
    <property type="entry name" value="PRK05291.1-3"/>
    <property type="match status" value="1"/>
</dbReference>
<dbReference type="PRINTS" id="PR00326">
    <property type="entry name" value="GTP1OBG"/>
</dbReference>
<organism evidence="9 10">
    <name type="scientific">Rhizobium wuzhouense</name>
    <dbReference type="NCBI Taxonomy" id="1986026"/>
    <lineage>
        <taxon>Bacteria</taxon>
        <taxon>Pseudomonadati</taxon>
        <taxon>Pseudomonadota</taxon>
        <taxon>Alphaproteobacteria</taxon>
        <taxon>Hyphomicrobiales</taxon>
        <taxon>Rhizobiaceae</taxon>
        <taxon>Rhizobium/Agrobacterium group</taxon>
        <taxon>Rhizobium</taxon>
    </lineage>
</organism>
<keyword evidence="6" id="KW-0378">Hydrolase</keyword>
<dbReference type="Pfam" id="PF10396">
    <property type="entry name" value="TrmE_N"/>
    <property type="match status" value="1"/>
</dbReference>
<feature type="binding site" evidence="6">
    <location>
        <begin position="248"/>
        <end position="254"/>
    </location>
    <ligand>
        <name>GTP</name>
        <dbReference type="ChEBI" id="CHEBI:37565"/>
    </ligand>
</feature>
<comment type="similarity">
    <text evidence="1 6 7">Belongs to the TRAFAC class TrmE-Era-EngA-EngB-Septin-like GTPase superfamily. TrmE GTPase family.</text>
</comment>
<evidence type="ECO:0000313" key="9">
    <source>
        <dbReference type="EMBL" id="PYB74253.1"/>
    </source>
</evidence>
<feature type="binding site" evidence="6">
    <location>
        <position position="24"/>
    </location>
    <ligand>
        <name>(6S)-5-formyl-5,6,7,8-tetrahydrofolate</name>
        <dbReference type="ChEBI" id="CHEBI:57457"/>
    </ligand>
</feature>
<evidence type="ECO:0000313" key="10">
    <source>
        <dbReference type="Proteomes" id="UP000247536"/>
    </source>
</evidence>
<name>A0ABX5NSE5_9HYPH</name>
<dbReference type="InterPro" id="IPR027417">
    <property type="entry name" value="P-loop_NTPase"/>
</dbReference>
<dbReference type="InterPro" id="IPR031168">
    <property type="entry name" value="G_TrmE"/>
</dbReference>
<keyword evidence="5 6" id="KW-0342">GTP-binding</keyword>
<evidence type="ECO:0000259" key="8">
    <source>
        <dbReference type="PROSITE" id="PS51709"/>
    </source>
</evidence>
<dbReference type="RefSeq" id="WP_110791383.1">
    <property type="nucleotide sequence ID" value="NZ_QJRY01000003.1"/>
</dbReference>
<dbReference type="Gene3D" id="3.40.50.300">
    <property type="entry name" value="P-loop containing nucleotide triphosphate hydrolases"/>
    <property type="match status" value="1"/>
</dbReference>
<dbReference type="InterPro" id="IPR004520">
    <property type="entry name" value="GTPase_MnmE"/>
</dbReference>
<feature type="binding site" evidence="6">
    <location>
        <position position="248"/>
    </location>
    <ligand>
        <name>K(+)</name>
        <dbReference type="ChEBI" id="CHEBI:29103"/>
    </ligand>
</feature>
<feature type="binding site" evidence="6">
    <location>
        <position position="229"/>
    </location>
    <ligand>
        <name>K(+)</name>
        <dbReference type="ChEBI" id="CHEBI:29103"/>
    </ligand>
</feature>
<keyword evidence="10" id="KW-1185">Reference proteome</keyword>
<dbReference type="InterPro" id="IPR005225">
    <property type="entry name" value="Small_GTP-bd"/>
</dbReference>
<dbReference type="Gene3D" id="3.30.1360.120">
    <property type="entry name" value="Probable tRNA modification gtpase trme, domain 1"/>
    <property type="match status" value="1"/>
</dbReference>
<evidence type="ECO:0000256" key="5">
    <source>
        <dbReference type="ARBA" id="ARBA00023134"/>
    </source>
</evidence>
<evidence type="ECO:0000256" key="4">
    <source>
        <dbReference type="ARBA" id="ARBA00022958"/>
    </source>
</evidence>
<feature type="binding site" evidence="6">
    <location>
        <position position="82"/>
    </location>
    <ligand>
        <name>(6S)-5-formyl-5,6,7,8-tetrahydrofolate</name>
        <dbReference type="ChEBI" id="CHEBI:57457"/>
    </ligand>
</feature>
<dbReference type="SUPFAM" id="SSF52540">
    <property type="entry name" value="P-loop containing nucleoside triphosphate hydrolases"/>
    <property type="match status" value="1"/>
</dbReference>
<sequence length="443" mass="47856">MAALSDTIFALSSGGLPSGVAVIRISGSQAIEILSCLSDGELPPPRVAGLRNLRLADGSFLDQALVLVFPGPNSFTGEDCVEIHLHGSRAVVSTTLDLLAGFNGLRMAEAGEFSRRAFQNGKLDLVEVEGLSDLLAADTEMQRRLAIEQSSGKFSSVYEGWREKLIFARAMIEAELDFSDEGDIPGSISDRIWSDVSQLLHEMEGVLQSHKSGEIIRDGFSVALAGRPNAGKSSLLNALVQRDVAIVTEVAGTTRDVIHAELDLDGYKVHLFDTAGLRDTNEVVEREGIKRAKKLISEADLVLHLIDLNDQTEADPINNQCVWRVGTKVDDAFSSPTASASEFKLLVSATEGTGLDALREELALEVKRRTAVCSLAVPSRLRQAQNIVSAAAYLRSAIDGVQKPLELRAEDLRLASDELTRLTGRIDTETLLGKIFSEFCVGK</sequence>
<dbReference type="PANTHER" id="PTHR42714">
    <property type="entry name" value="TRNA MODIFICATION GTPASE GTPBP3"/>
    <property type="match status" value="1"/>
</dbReference>
<dbReference type="CDD" id="cd04164">
    <property type="entry name" value="trmE"/>
    <property type="match status" value="1"/>
</dbReference>
<dbReference type="CDD" id="cd14858">
    <property type="entry name" value="TrmE_N"/>
    <property type="match status" value="1"/>
</dbReference>